<dbReference type="EMBL" id="CAJNOK010000963">
    <property type="protein sequence ID" value="CAF0785673.1"/>
    <property type="molecule type" value="Genomic_DNA"/>
</dbReference>
<proteinExistence type="predicted"/>
<dbReference type="Proteomes" id="UP000663829">
    <property type="component" value="Unassembled WGS sequence"/>
</dbReference>
<dbReference type="Proteomes" id="UP000682733">
    <property type="component" value="Unassembled WGS sequence"/>
</dbReference>
<dbReference type="EMBL" id="CAJOBC010001277">
    <property type="protein sequence ID" value="CAF3668740.1"/>
    <property type="molecule type" value="Genomic_DNA"/>
</dbReference>
<organism evidence="2 5">
    <name type="scientific">Didymodactylos carnosus</name>
    <dbReference type="NCBI Taxonomy" id="1234261"/>
    <lineage>
        <taxon>Eukaryota</taxon>
        <taxon>Metazoa</taxon>
        <taxon>Spiralia</taxon>
        <taxon>Gnathifera</taxon>
        <taxon>Rotifera</taxon>
        <taxon>Eurotatoria</taxon>
        <taxon>Bdelloidea</taxon>
        <taxon>Philodinida</taxon>
        <taxon>Philodinidae</taxon>
        <taxon>Didymodactylos</taxon>
    </lineage>
</organism>
<dbReference type="EMBL" id="CAJOBA010000963">
    <property type="protein sequence ID" value="CAF3567806.1"/>
    <property type="molecule type" value="Genomic_DNA"/>
</dbReference>
<accession>A0A813YEB4</accession>
<dbReference type="Proteomes" id="UP000677228">
    <property type="component" value="Unassembled WGS sequence"/>
</dbReference>
<name>A0A813YEB4_9BILA</name>
<evidence type="ECO:0000313" key="1">
    <source>
        <dbReference type="EMBL" id="CAF0785673.1"/>
    </source>
</evidence>
<dbReference type="EMBL" id="CAJNOQ010001277">
    <property type="protein sequence ID" value="CAF0882926.1"/>
    <property type="molecule type" value="Genomic_DNA"/>
</dbReference>
<evidence type="ECO:0000313" key="4">
    <source>
        <dbReference type="EMBL" id="CAF3668740.1"/>
    </source>
</evidence>
<evidence type="ECO:0000313" key="5">
    <source>
        <dbReference type="Proteomes" id="UP000663829"/>
    </source>
</evidence>
<gene>
    <name evidence="2" type="ORF">GPM918_LOCUS7709</name>
    <name evidence="1" type="ORF">OVA965_LOCUS3855</name>
    <name evidence="4" type="ORF">SRO942_LOCUS7709</name>
    <name evidence="3" type="ORF">TMI583_LOCUS3853</name>
</gene>
<evidence type="ECO:0000313" key="3">
    <source>
        <dbReference type="EMBL" id="CAF3567806.1"/>
    </source>
</evidence>
<keyword evidence="5" id="KW-1185">Reference proteome</keyword>
<reference evidence="2" key="1">
    <citation type="submission" date="2021-02" db="EMBL/GenBank/DDBJ databases">
        <authorList>
            <person name="Nowell W R."/>
        </authorList>
    </citation>
    <scope>NUCLEOTIDE SEQUENCE</scope>
</reference>
<protein>
    <submittedName>
        <fullName evidence="2">Uncharacterized protein</fullName>
    </submittedName>
</protein>
<dbReference type="AlphaFoldDB" id="A0A813YEB4"/>
<sequence>MTGLNIRAEFCGHQDCDLNALRLMTGSIIDVDEIRDFQEVEWTIMYKHHDPLIRSTQETCTSKPPSSFSVTDIQYQRSRTHSSLSSFQFECQQLPFYSVVKPNSLLGKAIQTCGTHKQQRVVLPNEIQLVGQRSNSHSDDKCSVLNDQPLLIETAKWENQISDGSDHEDEDARVTFRDMISVAKLSECLKEQGIETNTDIDFIHSLLSTLQPMTIKCVEKLKHMDGSNYYFQRLVLNDHILFPSAISKSIDHAKILAYKNMIDTCCSETGIKMKSLSNNRCKVTKRPSDDKKLERDLNASYITSHDLTYLSQHR</sequence>
<evidence type="ECO:0000313" key="2">
    <source>
        <dbReference type="EMBL" id="CAF0882926.1"/>
    </source>
</evidence>
<comment type="caution">
    <text evidence="2">The sequence shown here is derived from an EMBL/GenBank/DDBJ whole genome shotgun (WGS) entry which is preliminary data.</text>
</comment>
<dbReference type="Proteomes" id="UP000681722">
    <property type="component" value="Unassembled WGS sequence"/>
</dbReference>
<dbReference type="OrthoDB" id="10039667at2759"/>